<organism evidence="1 2">
    <name type="scientific">Lagenidium giganteum</name>
    <dbReference type="NCBI Taxonomy" id="4803"/>
    <lineage>
        <taxon>Eukaryota</taxon>
        <taxon>Sar</taxon>
        <taxon>Stramenopiles</taxon>
        <taxon>Oomycota</taxon>
        <taxon>Peronosporomycetes</taxon>
        <taxon>Pythiales</taxon>
        <taxon>Pythiaceae</taxon>
    </lineage>
</organism>
<comment type="caution">
    <text evidence="1">The sequence shown here is derived from an EMBL/GenBank/DDBJ whole genome shotgun (WGS) entry which is preliminary data.</text>
</comment>
<name>A0AAV2YGW4_9STRA</name>
<proteinExistence type="predicted"/>
<reference evidence="1" key="1">
    <citation type="submission" date="2022-11" db="EMBL/GenBank/DDBJ databases">
        <authorList>
            <person name="Morgan W.R."/>
            <person name="Tartar A."/>
        </authorList>
    </citation>
    <scope>NUCLEOTIDE SEQUENCE</scope>
    <source>
        <strain evidence="1">ARSEF 373</strain>
    </source>
</reference>
<gene>
    <name evidence="1" type="ORF">N0F65_011872</name>
</gene>
<reference evidence="1" key="2">
    <citation type="journal article" date="2023" name="Microbiol Resour">
        <title>Decontamination and Annotation of the Draft Genome Sequence of the Oomycete Lagenidium giganteum ARSEF 373.</title>
        <authorList>
            <person name="Morgan W.R."/>
            <person name="Tartar A."/>
        </authorList>
    </citation>
    <scope>NUCLEOTIDE SEQUENCE</scope>
    <source>
        <strain evidence="1">ARSEF 373</strain>
    </source>
</reference>
<evidence type="ECO:0000313" key="2">
    <source>
        <dbReference type="Proteomes" id="UP001146120"/>
    </source>
</evidence>
<accession>A0AAV2YGW4</accession>
<evidence type="ECO:0000313" key="1">
    <source>
        <dbReference type="EMBL" id="DAZ93346.1"/>
    </source>
</evidence>
<protein>
    <submittedName>
        <fullName evidence="1">Uncharacterized protein</fullName>
    </submittedName>
</protein>
<dbReference type="Proteomes" id="UP001146120">
    <property type="component" value="Unassembled WGS sequence"/>
</dbReference>
<dbReference type="AlphaFoldDB" id="A0AAV2YGW4"/>
<sequence length="66" mass="7337">MSFQKNLEQLRDTVVSAFMNAPQIDARNARVPVDIAVQSDSARAKVCQSRDATYWAYSSQLPVTSC</sequence>
<keyword evidence="2" id="KW-1185">Reference proteome</keyword>
<dbReference type="EMBL" id="DAKRPA010000323">
    <property type="protein sequence ID" value="DAZ93346.1"/>
    <property type="molecule type" value="Genomic_DNA"/>
</dbReference>